<dbReference type="Proteomes" id="UP000694892">
    <property type="component" value="Chromosome 2L"/>
</dbReference>
<organism evidence="1 2">
    <name type="scientific">Xenopus laevis</name>
    <name type="common">African clawed frog</name>
    <dbReference type="NCBI Taxonomy" id="8355"/>
    <lineage>
        <taxon>Eukaryota</taxon>
        <taxon>Metazoa</taxon>
        <taxon>Chordata</taxon>
        <taxon>Craniata</taxon>
        <taxon>Vertebrata</taxon>
        <taxon>Euteleostomi</taxon>
        <taxon>Amphibia</taxon>
        <taxon>Batrachia</taxon>
        <taxon>Anura</taxon>
        <taxon>Pipoidea</taxon>
        <taxon>Pipidae</taxon>
        <taxon>Xenopodinae</taxon>
        <taxon>Xenopus</taxon>
        <taxon>Xenopus</taxon>
    </lineage>
</organism>
<sequence length="74" mass="8248">MIFSRPTILSSFIISEPLSLAPTVGIVHVTSSAASTSHPYVQTFPTTNSQEEPALWLMIDKNGHIVSWWYSELE</sequence>
<accession>A0A974DM15</accession>
<dbReference type="AlphaFoldDB" id="A0A974DM15"/>
<reference evidence="2" key="1">
    <citation type="journal article" date="2016" name="Nature">
        <title>Genome evolution in the allotetraploid frog Xenopus laevis.</title>
        <authorList>
            <person name="Session A.M."/>
            <person name="Uno Y."/>
            <person name="Kwon T."/>
            <person name="Chapman J.A."/>
            <person name="Toyoda A."/>
            <person name="Takahashi S."/>
            <person name="Fukui A."/>
            <person name="Hikosaka A."/>
            <person name="Suzuki A."/>
            <person name="Kondo M."/>
            <person name="van Heeringen S.J."/>
            <person name="Quigley I."/>
            <person name="Heinz S."/>
            <person name="Ogino H."/>
            <person name="Ochi H."/>
            <person name="Hellsten U."/>
            <person name="Lyons J.B."/>
            <person name="Simakov O."/>
            <person name="Putnam N."/>
            <person name="Stites J."/>
            <person name="Kuroki Y."/>
            <person name="Tanaka T."/>
            <person name="Michiue T."/>
            <person name="Watanabe M."/>
            <person name="Bogdanovic O."/>
            <person name="Lister R."/>
            <person name="Georgiou G."/>
            <person name="Paranjpe S.S."/>
            <person name="van Kruijsbergen I."/>
            <person name="Shu S."/>
            <person name="Carlson J."/>
            <person name="Kinoshita T."/>
            <person name="Ohta Y."/>
            <person name="Mawaribuchi S."/>
            <person name="Jenkins J."/>
            <person name="Grimwood J."/>
            <person name="Schmutz J."/>
            <person name="Mitros T."/>
            <person name="Mozaffari S.V."/>
            <person name="Suzuki Y."/>
            <person name="Haramoto Y."/>
            <person name="Yamamoto T.S."/>
            <person name="Takagi C."/>
            <person name="Heald R."/>
            <person name="Miller K."/>
            <person name="Haudenschild C."/>
            <person name="Kitzman J."/>
            <person name="Nakayama T."/>
            <person name="Izutsu Y."/>
            <person name="Robert J."/>
            <person name="Fortriede J."/>
            <person name="Burns K."/>
            <person name="Lotay V."/>
            <person name="Karimi K."/>
            <person name="Yasuoka Y."/>
            <person name="Dichmann D.S."/>
            <person name="Flajnik M.F."/>
            <person name="Houston D.W."/>
            <person name="Shendure J."/>
            <person name="DuPasquier L."/>
            <person name="Vize P.D."/>
            <person name="Zorn A.M."/>
            <person name="Ito M."/>
            <person name="Marcotte E.M."/>
            <person name="Wallingford J.B."/>
            <person name="Ito Y."/>
            <person name="Asashima M."/>
            <person name="Ueno N."/>
            <person name="Matsuda Y."/>
            <person name="Veenstra G.J."/>
            <person name="Fujiyama A."/>
            <person name="Harland R.M."/>
            <person name="Taira M."/>
            <person name="Rokhsar D.S."/>
        </authorList>
    </citation>
    <scope>NUCLEOTIDE SEQUENCE [LARGE SCALE GENOMIC DNA]</scope>
    <source>
        <strain evidence="2">J</strain>
    </source>
</reference>
<name>A0A974DM15_XENLA</name>
<evidence type="ECO:0000313" key="2">
    <source>
        <dbReference type="Proteomes" id="UP000694892"/>
    </source>
</evidence>
<evidence type="ECO:0000313" key="1">
    <source>
        <dbReference type="EMBL" id="OCT93630.1"/>
    </source>
</evidence>
<dbReference type="EMBL" id="CM004468">
    <property type="protein sequence ID" value="OCT93630.1"/>
    <property type="molecule type" value="Genomic_DNA"/>
</dbReference>
<proteinExistence type="predicted"/>
<gene>
    <name evidence="1" type="ORF">XELAEV_18011305mg</name>
</gene>
<protein>
    <submittedName>
        <fullName evidence="1">Uncharacterized protein</fullName>
    </submittedName>
</protein>